<sequence length="216" mass="23961">MNDRCEGTIGGPEGGTNEDDWREARRLCRWHEVSVIDHEKDRLLRGSTRPKGKSLEATVVSVGAARSCSSSFSVACFSPNSWLRRKYEEEVRAARVGSIGETATPGGCLAAIFRQGEKRKGDEEGMKKNDGDEALLLLEIKRKKKKRGCDRYKDREGQQPSSLAEDPETGKKWTSWNSIRIFVDVNPSDTRIGRLIAGGLESFASFGHHCVIVGSF</sequence>
<accession>A0AA35ZGQ7</accession>
<gene>
    <name evidence="2" type="ORF">LSALG_LOCUS31002</name>
</gene>
<feature type="region of interest" description="Disordered" evidence="1">
    <location>
        <begin position="149"/>
        <end position="170"/>
    </location>
</feature>
<dbReference type="Proteomes" id="UP001177003">
    <property type="component" value="Chromosome 6"/>
</dbReference>
<reference evidence="2" key="1">
    <citation type="submission" date="2023-04" db="EMBL/GenBank/DDBJ databases">
        <authorList>
            <person name="Vijverberg K."/>
            <person name="Xiong W."/>
            <person name="Schranz E."/>
        </authorList>
    </citation>
    <scope>NUCLEOTIDE SEQUENCE</scope>
</reference>
<proteinExistence type="predicted"/>
<evidence type="ECO:0000256" key="1">
    <source>
        <dbReference type="SAM" id="MobiDB-lite"/>
    </source>
</evidence>
<protein>
    <submittedName>
        <fullName evidence="2">Uncharacterized protein</fullName>
    </submittedName>
</protein>
<organism evidence="2 3">
    <name type="scientific">Lactuca saligna</name>
    <name type="common">Willowleaf lettuce</name>
    <dbReference type="NCBI Taxonomy" id="75948"/>
    <lineage>
        <taxon>Eukaryota</taxon>
        <taxon>Viridiplantae</taxon>
        <taxon>Streptophyta</taxon>
        <taxon>Embryophyta</taxon>
        <taxon>Tracheophyta</taxon>
        <taxon>Spermatophyta</taxon>
        <taxon>Magnoliopsida</taxon>
        <taxon>eudicotyledons</taxon>
        <taxon>Gunneridae</taxon>
        <taxon>Pentapetalae</taxon>
        <taxon>asterids</taxon>
        <taxon>campanulids</taxon>
        <taxon>Asterales</taxon>
        <taxon>Asteraceae</taxon>
        <taxon>Cichorioideae</taxon>
        <taxon>Cichorieae</taxon>
        <taxon>Lactucinae</taxon>
        <taxon>Lactuca</taxon>
    </lineage>
</organism>
<dbReference type="AlphaFoldDB" id="A0AA35ZGQ7"/>
<evidence type="ECO:0000313" key="2">
    <source>
        <dbReference type="EMBL" id="CAI9291888.1"/>
    </source>
</evidence>
<keyword evidence="3" id="KW-1185">Reference proteome</keyword>
<dbReference type="EMBL" id="OX465082">
    <property type="protein sequence ID" value="CAI9291888.1"/>
    <property type="molecule type" value="Genomic_DNA"/>
</dbReference>
<evidence type="ECO:0000313" key="3">
    <source>
        <dbReference type="Proteomes" id="UP001177003"/>
    </source>
</evidence>
<name>A0AA35ZGQ7_LACSI</name>